<proteinExistence type="predicted"/>
<gene>
    <name evidence="1" type="ORF">TCAP_05076</name>
</gene>
<dbReference type="EMBL" id="NRSZ01000822">
    <property type="protein sequence ID" value="PNY24992.1"/>
    <property type="molecule type" value="Genomic_DNA"/>
</dbReference>
<accession>A0A2K3QBT0</accession>
<dbReference type="AlphaFoldDB" id="A0A2K3QBT0"/>
<comment type="caution">
    <text evidence="1">The sequence shown here is derived from an EMBL/GenBank/DDBJ whole genome shotgun (WGS) entry which is preliminary data.</text>
</comment>
<evidence type="ECO:0000313" key="1">
    <source>
        <dbReference type="EMBL" id="PNY24992.1"/>
    </source>
</evidence>
<keyword evidence="2" id="KW-1185">Reference proteome</keyword>
<protein>
    <submittedName>
        <fullName evidence="1">Uncharacterized protein</fullName>
    </submittedName>
</protein>
<organism evidence="1 2">
    <name type="scientific">Tolypocladium capitatum</name>
    <dbReference type="NCBI Taxonomy" id="45235"/>
    <lineage>
        <taxon>Eukaryota</taxon>
        <taxon>Fungi</taxon>
        <taxon>Dikarya</taxon>
        <taxon>Ascomycota</taxon>
        <taxon>Pezizomycotina</taxon>
        <taxon>Sordariomycetes</taxon>
        <taxon>Hypocreomycetidae</taxon>
        <taxon>Hypocreales</taxon>
        <taxon>Ophiocordycipitaceae</taxon>
        <taxon>Tolypocladium</taxon>
    </lineage>
</organism>
<dbReference type="Proteomes" id="UP000236621">
    <property type="component" value="Unassembled WGS sequence"/>
</dbReference>
<name>A0A2K3QBT0_9HYPO</name>
<evidence type="ECO:0000313" key="2">
    <source>
        <dbReference type="Proteomes" id="UP000236621"/>
    </source>
</evidence>
<sequence length="204" mass="23131">MVHDGLLSILCADTWILDSMGAFQITFHTDGTGEVTCRGLLLPAEMRLTETQLVCRAELLVWIAAEFDWKPTSAESPKTSDATHDGFDKPNPVDQADIELTLTKRRIPGDAGFERYRINEALLTDDAFLPKTYLISLERGVFLAPFDAQATDNHHPYTARFAYRLSFDKSPYPPREEWREPEGAPDAIRFWEWKQFCGGQIGSF</sequence>
<reference evidence="1 2" key="1">
    <citation type="submission" date="2017-08" db="EMBL/GenBank/DDBJ databases">
        <title>Harnessing the power of phylogenomics to disentangle the directionality and signatures of interkingdom host jumping in the parasitic fungal genus Tolypocladium.</title>
        <authorList>
            <person name="Quandt C.A."/>
            <person name="Patterson W."/>
            <person name="Spatafora J.W."/>
        </authorList>
    </citation>
    <scope>NUCLEOTIDE SEQUENCE [LARGE SCALE GENOMIC DNA]</scope>
    <source>
        <strain evidence="1 2">CBS 113982</strain>
    </source>
</reference>
<dbReference type="OrthoDB" id="4867926at2759"/>